<dbReference type="EMBL" id="LAZR01013742">
    <property type="protein sequence ID" value="KKM20558.1"/>
    <property type="molecule type" value="Genomic_DNA"/>
</dbReference>
<comment type="caution">
    <text evidence="1">The sequence shown here is derived from an EMBL/GenBank/DDBJ whole genome shotgun (WGS) entry which is preliminary data.</text>
</comment>
<dbReference type="AlphaFoldDB" id="A0A0F9KEM8"/>
<proteinExistence type="predicted"/>
<feature type="non-terminal residue" evidence="1">
    <location>
        <position position="1"/>
    </location>
</feature>
<organism evidence="1">
    <name type="scientific">marine sediment metagenome</name>
    <dbReference type="NCBI Taxonomy" id="412755"/>
    <lineage>
        <taxon>unclassified sequences</taxon>
        <taxon>metagenomes</taxon>
        <taxon>ecological metagenomes</taxon>
    </lineage>
</organism>
<evidence type="ECO:0000313" key="1">
    <source>
        <dbReference type="EMBL" id="KKM20558.1"/>
    </source>
</evidence>
<sequence>PLFNMMSIYASVGRIAPMQIKSTNIKVRGNAYGIKSGWFNHPFNFDPVWLEECTGFKKKRRRKP</sequence>
<protein>
    <submittedName>
        <fullName evidence="1">Uncharacterized protein</fullName>
    </submittedName>
</protein>
<accession>A0A0F9KEM8</accession>
<name>A0A0F9KEM8_9ZZZZ</name>
<reference evidence="1" key="1">
    <citation type="journal article" date="2015" name="Nature">
        <title>Complex archaea that bridge the gap between prokaryotes and eukaryotes.</title>
        <authorList>
            <person name="Spang A."/>
            <person name="Saw J.H."/>
            <person name="Jorgensen S.L."/>
            <person name="Zaremba-Niedzwiedzka K."/>
            <person name="Martijn J."/>
            <person name="Lind A.E."/>
            <person name="van Eijk R."/>
            <person name="Schleper C."/>
            <person name="Guy L."/>
            <person name="Ettema T.J."/>
        </authorList>
    </citation>
    <scope>NUCLEOTIDE SEQUENCE</scope>
</reference>
<gene>
    <name evidence="1" type="ORF">LCGC14_1644330</name>
</gene>